<evidence type="ECO:0000256" key="5">
    <source>
        <dbReference type="ARBA" id="ARBA00022989"/>
    </source>
</evidence>
<keyword evidence="2 9" id="KW-0813">Transport</keyword>
<comment type="caution">
    <text evidence="10">The sequence shown here is derived from an EMBL/GenBank/DDBJ whole genome shotgun (WGS) entry which is preliminary data.</text>
</comment>
<keyword evidence="6 9" id="KW-0406">Ion transport</keyword>
<evidence type="ECO:0000256" key="3">
    <source>
        <dbReference type="ARBA" id="ARBA00022475"/>
    </source>
</evidence>
<dbReference type="OrthoDB" id="5867527at2759"/>
<evidence type="ECO:0000256" key="9">
    <source>
        <dbReference type="RuleBase" id="RU010713"/>
    </source>
</evidence>
<dbReference type="EMBL" id="CAJFCJ010000002">
    <property type="protein sequence ID" value="CAD5111855.1"/>
    <property type="molecule type" value="Genomic_DNA"/>
</dbReference>
<evidence type="ECO:0000256" key="6">
    <source>
        <dbReference type="ARBA" id="ARBA00023065"/>
    </source>
</evidence>
<comment type="subcellular location">
    <subcellularLocation>
        <location evidence="1 9">Cell membrane</location>
        <topology evidence="1 9">Multi-pass membrane protein</topology>
    </subcellularLocation>
</comment>
<keyword evidence="7 9" id="KW-0472">Membrane</keyword>
<dbReference type="PRINTS" id="PR01262">
    <property type="entry name" value="INNEXIN"/>
</dbReference>
<keyword evidence="4 9" id="KW-0812">Transmembrane</keyword>
<reference evidence="10 11" key="1">
    <citation type="submission" date="2020-08" db="EMBL/GenBank/DDBJ databases">
        <authorList>
            <person name="Hejnol A."/>
        </authorList>
    </citation>
    <scope>NUCLEOTIDE SEQUENCE [LARGE SCALE GENOMIC DNA]</scope>
</reference>
<dbReference type="PANTHER" id="PTHR11893:SF36">
    <property type="entry name" value="INNEXIN-5"/>
    <property type="match status" value="1"/>
</dbReference>
<feature type="transmembrane region" description="Helical" evidence="9">
    <location>
        <begin position="207"/>
        <end position="229"/>
    </location>
</feature>
<dbReference type="GO" id="GO:0005886">
    <property type="term" value="C:plasma membrane"/>
    <property type="evidence" value="ECO:0007669"/>
    <property type="project" value="UniProtKB-SubCell"/>
</dbReference>
<dbReference type="PANTHER" id="PTHR11893">
    <property type="entry name" value="INNEXIN"/>
    <property type="match status" value="1"/>
</dbReference>
<proteinExistence type="inferred from homology"/>
<evidence type="ECO:0000313" key="10">
    <source>
        <dbReference type="EMBL" id="CAD5111855.1"/>
    </source>
</evidence>
<dbReference type="GO" id="GO:0005921">
    <property type="term" value="C:gap junction"/>
    <property type="evidence" value="ECO:0007669"/>
    <property type="project" value="UniProtKB-UniRule"/>
</dbReference>
<gene>
    <name evidence="9" type="primary">inx</name>
    <name evidence="10" type="ORF">DGYR_LOCUS1084</name>
</gene>
<comment type="function">
    <text evidence="9">Structural component of the gap junctions.</text>
</comment>
<feature type="transmembrane region" description="Helical" evidence="9">
    <location>
        <begin position="99"/>
        <end position="121"/>
    </location>
</feature>
<dbReference type="Proteomes" id="UP000549394">
    <property type="component" value="Unassembled WGS sequence"/>
</dbReference>
<keyword evidence="8 9" id="KW-0407">Ion channel</keyword>
<evidence type="ECO:0000256" key="4">
    <source>
        <dbReference type="ARBA" id="ARBA00022692"/>
    </source>
</evidence>
<evidence type="ECO:0000256" key="8">
    <source>
        <dbReference type="ARBA" id="ARBA00023303"/>
    </source>
</evidence>
<dbReference type="AlphaFoldDB" id="A0A7I8V6B8"/>
<name>A0A7I8V6B8_9ANNE</name>
<evidence type="ECO:0000313" key="11">
    <source>
        <dbReference type="Proteomes" id="UP000549394"/>
    </source>
</evidence>
<dbReference type="InterPro" id="IPR000990">
    <property type="entry name" value="Innexin"/>
</dbReference>
<dbReference type="PROSITE" id="PS51013">
    <property type="entry name" value="PANNEXIN"/>
    <property type="match status" value="1"/>
</dbReference>
<evidence type="ECO:0000256" key="7">
    <source>
        <dbReference type="ARBA" id="ARBA00023136"/>
    </source>
</evidence>
<feature type="transmembrane region" description="Helical" evidence="9">
    <location>
        <begin position="301"/>
        <end position="326"/>
    </location>
</feature>
<dbReference type="Pfam" id="PF00876">
    <property type="entry name" value="Innexin"/>
    <property type="match status" value="1"/>
</dbReference>
<protein>
    <recommendedName>
        <fullName evidence="9">Innexin</fullName>
    </recommendedName>
</protein>
<keyword evidence="5 9" id="KW-1133">Transmembrane helix</keyword>
<evidence type="ECO:0000256" key="1">
    <source>
        <dbReference type="ARBA" id="ARBA00004651"/>
    </source>
</evidence>
<feature type="transmembrane region" description="Helical" evidence="9">
    <location>
        <begin position="32"/>
        <end position="48"/>
    </location>
</feature>
<keyword evidence="11" id="KW-1185">Reference proteome</keyword>
<keyword evidence="3" id="KW-1003">Cell membrane</keyword>
<comment type="similarity">
    <text evidence="9">Belongs to the pannexin family.</text>
</comment>
<accession>A0A7I8V6B8</accession>
<evidence type="ECO:0000256" key="2">
    <source>
        <dbReference type="ARBA" id="ARBA00022448"/>
    </source>
</evidence>
<organism evidence="10 11">
    <name type="scientific">Dimorphilus gyrociliatus</name>
    <dbReference type="NCBI Taxonomy" id="2664684"/>
    <lineage>
        <taxon>Eukaryota</taxon>
        <taxon>Metazoa</taxon>
        <taxon>Spiralia</taxon>
        <taxon>Lophotrochozoa</taxon>
        <taxon>Annelida</taxon>
        <taxon>Polychaeta</taxon>
        <taxon>Polychaeta incertae sedis</taxon>
        <taxon>Dinophilidae</taxon>
        <taxon>Dimorphilus</taxon>
    </lineage>
</organism>
<dbReference type="GO" id="GO:0034220">
    <property type="term" value="P:monoatomic ion transmembrane transport"/>
    <property type="evidence" value="ECO:0007669"/>
    <property type="project" value="UniProtKB-KW"/>
</dbReference>
<sequence>MERILRFIFNFRDAKLTVDDDYVDRLSRRHSLFLLVVFALLVIGKQYVGDPIHCWSPAEFTDVHKRYADSICWVSSTYRLDPSETALPQYPNSKNRVSYYQWVPLILLFQAVLMSLPNGIWRILYKRSGINVAAILDAAIAGQRTSYADIREKTVRYMVGQIERYLGVWRTKASFKTRSRCCSLHTSAVFCCTTSARSAGNYLAGSYLLVKILYILNAIGQIFLLDFFLQAPFHYHGFKLLVNMIITSRETDPVYFDHSELFPRVAACYFDIRKKGGQLHRHVVQCVLPINLFNEKLFLFLWAWFVFIAIITVINFIYWSILLLYWPTQSEYVFKQLYPVGSSTSTQKSHVRRFSDSYLRRDGLLVVRLISKNTGSVVAAEVLEGLWDLFSDNDGGNSTPEGLSRELSVRSDLKKSKASAHKSTATLKENLLREAVENLDDV</sequence>